<protein>
    <recommendedName>
        <fullName evidence="4">MFS transporter</fullName>
    </recommendedName>
</protein>
<feature type="transmembrane region" description="Helical" evidence="1">
    <location>
        <begin position="185"/>
        <end position="203"/>
    </location>
</feature>
<reference evidence="2 3" key="1">
    <citation type="submission" date="2019-11" db="EMBL/GenBank/DDBJ databases">
        <title>The genome sequence of Methylocystis heyeri.</title>
        <authorList>
            <person name="Oshkin I.Y."/>
            <person name="Miroshnikov K."/>
            <person name="Dedysh S.N."/>
        </authorList>
    </citation>
    <scope>NUCLEOTIDE SEQUENCE [LARGE SCALE GENOMIC DNA]</scope>
    <source>
        <strain evidence="2 3">H2</strain>
    </source>
</reference>
<dbReference type="AlphaFoldDB" id="A0A6B8KCH4"/>
<feature type="transmembrane region" description="Helical" evidence="1">
    <location>
        <begin position="35"/>
        <end position="57"/>
    </location>
</feature>
<dbReference type="OrthoDB" id="8017789at2"/>
<feature type="transmembrane region" description="Helical" evidence="1">
    <location>
        <begin position="317"/>
        <end position="336"/>
    </location>
</feature>
<name>A0A6B8KCH4_9HYPH</name>
<dbReference type="Proteomes" id="UP000309061">
    <property type="component" value="Chromosome"/>
</dbReference>
<dbReference type="PANTHER" id="PTHR23534:SF1">
    <property type="entry name" value="MAJOR FACILITATOR SUPERFAMILY PROTEIN"/>
    <property type="match status" value="1"/>
</dbReference>
<evidence type="ECO:0008006" key="4">
    <source>
        <dbReference type="Google" id="ProtNLM"/>
    </source>
</evidence>
<keyword evidence="1" id="KW-1133">Transmembrane helix</keyword>
<keyword evidence="1" id="KW-0812">Transmembrane</keyword>
<gene>
    <name evidence="2" type="ORF">H2LOC_003295</name>
</gene>
<dbReference type="RefSeq" id="WP_136495088.1">
    <property type="nucleotide sequence ID" value="NZ_CP046052.1"/>
</dbReference>
<accession>A0A6B8KCH4</accession>
<evidence type="ECO:0000256" key="1">
    <source>
        <dbReference type="SAM" id="Phobius"/>
    </source>
</evidence>
<organism evidence="2 3">
    <name type="scientific">Methylocystis heyeri</name>
    <dbReference type="NCBI Taxonomy" id="391905"/>
    <lineage>
        <taxon>Bacteria</taxon>
        <taxon>Pseudomonadati</taxon>
        <taxon>Pseudomonadota</taxon>
        <taxon>Alphaproteobacteria</taxon>
        <taxon>Hyphomicrobiales</taxon>
        <taxon>Methylocystaceae</taxon>
        <taxon>Methylocystis</taxon>
    </lineage>
</organism>
<evidence type="ECO:0000313" key="3">
    <source>
        <dbReference type="Proteomes" id="UP000309061"/>
    </source>
</evidence>
<feature type="transmembrane region" description="Helical" evidence="1">
    <location>
        <begin position="293"/>
        <end position="311"/>
    </location>
</feature>
<feature type="transmembrane region" description="Helical" evidence="1">
    <location>
        <begin position="69"/>
        <end position="91"/>
    </location>
</feature>
<keyword evidence="1" id="KW-0472">Membrane</keyword>
<keyword evidence="3" id="KW-1185">Reference proteome</keyword>
<proteinExistence type="predicted"/>
<dbReference type="Gene3D" id="1.20.1250.20">
    <property type="entry name" value="MFS general substrate transporter like domains"/>
    <property type="match status" value="1"/>
</dbReference>
<evidence type="ECO:0000313" key="2">
    <source>
        <dbReference type="EMBL" id="QGM44791.1"/>
    </source>
</evidence>
<feature type="transmembrane region" description="Helical" evidence="1">
    <location>
        <begin position="262"/>
        <end position="281"/>
    </location>
</feature>
<sequence length="367" mass="36836">MSARDYDELPMRPGELSCVCGPSARGEDALEVRDLWRLAAGFGLAVLAQALVLSALPEASNGVAPAGRIGWPYALLLIGAALASFPAALLIDAFGRRSAFALGASLGVAGGLLSAWGVSHGVFGALCLGAFWLGLAQGFSLFYRHIAARGSSLAARGGLLVFAGGAAAAGGAPAVIGLAGAFGDGMAPLFVGAALLHVGALWLSTRLPHALVSAAPQSVVDAALSWRFGVATFAAALAWFLMSGGMFHGPLNLAHCAASRGFIGAAVSWHLLAMYGPAAVVARWPSILPPMGAIVGGLTIMSFAAVVLHAGASVASLSIALIAIGGGWSLVNIGAIRLLHEYGRPPRAALALHDLCLLGAAALGALT</sequence>
<feature type="transmembrane region" description="Helical" evidence="1">
    <location>
        <begin position="155"/>
        <end position="179"/>
    </location>
</feature>
<dbReference type="PANTHER" id="PTHR23534">
    <property type="entry name" value="MFS PERMEASE"/>
    <property type="match status" value="1"/>
</dbReference>
<feature type="transmembrane region" description="Helical" evidence="1">
    <location>
        <begin position="224"/>
        <end position="242"/>
    </location>
</feature>
<dbReference type="InterPro" id="IPR036259">
    <property type="entry name" value="MFS_trans_sf"/>
</dbReference>
<dbReference type="KEGG" id="mhey:H2LOC_003295"/>
<dbReference type="EMBL" id="CP046052">
    <property type="protein sequence ID" value="QGM44791.1"/>
    <property type="molecule type" value="Genomic_DNA"/>
</dbReference>
<feature type="transmembrane region" description="Helical" evidence="1">
    <location>
        <begin position="98"/>
        <end position="116"/>
    </location>
</feature>
<feature type="transmembrane region" description="Helical" evidence="1">
    <location>
        <begin position="122"/>
        <end position="143"/>
    </location>
</feature>
<dbReference type="SUPFAM" id="SSF103473">
    <property type="entry name" value="MFS general substrate transporter"/>
    <property type="match status" value="1"/>
</dbReference>